<dbReference type="InterPro" id="IPR036514">
    <property type="entry name" value="SGNH_hydro_sf"/>
</dbReference>
<accession>U5W4U9</accession>
<dbReference type="Proteomes" id="UP000017746">
    <property type="component" value="Chromosome"/>
</dbReference>
<protein>
    <recommendedName>
        <fullName evidence="3">SGNH hydrolase-type esterase domain-containing protein</fullName>
    </recommendedName>
</protein>
<gene>
    <name evidence="1" type="ORF">AFR_23785</name>
</gene>
<evidence type="ECO:0000313" key="1">
    <source>
        <dbReference type="EMBL" id="AGZ43025.1"/>
    </source>
</evidence>
<dbReference type="HOGENOM" id="CLU_1029078_0_0_11"/>
<reference evidence="1 2" key="1">
    <citation type="journal article" date="2014" name="J. Biotechnol.">
        <title>Complete genome sequence of the actinobacterium Actinoplanes friuliensis HAG 010964, producer of the lipopeptide antibiotic friulimycin.</title>
        <authorList>
            <person name="Ruckert C."/>
            <person name="Szczepanowski R."/>
            <person name="Albersmeier A."/>
            <person name="Goesmann A."/>
            <person name="Fischer N."/>
            <person name="Steinkamper A."/>
            <person name="Puhler A."/>
            <person name="Biener R."/>
            <person name="Schwartz D."/>
            <person name="Kalinowski J."/>
        </authorList>
    </citation>
    <scope>NUCLEOTIDE SEQUENCE [LARGE SCALE GENOMIC DNA]</scope>
    <source>
        <strain evidence="1 2">DSM 7358</strain>
    </source>
</reference>
<evidence type="ECO:0000313" key="2">
    <source>
        <dbReference type="Proteomes" id="UP000017746"/>
    </source>
</evidence>
<dbReference type="STRING" id="1246995.AFR_23785"/>
<sequence length="270" mass="28159">MSRTDGDGTHHIGVIRKVLALVLVGVVTAAGLVASDPQRGDAAGTAGVEVLFVGNSLLGTRAASGEDTPDVVGRLARSTGLTLRATEVIRFGNTLQRTWDAGLARRALDGSTRYDFIVLQEYSTLVATEPDRASSTLLETYAPALQRSLKPGGKVVLFKNWALTDPAPFASRAQNVAAIDAGYARLAASLPVPVVVAPISDEFEAVVARDGTGSLIVPDGKHPTGRAVYLDAVTLYALIFARSPRGLPDLYLSPGTAGHLRGVAATALGY</sequence>
<name>U5W4U9_9ACTN</name>
<proteinExistence type="predicted"/>
<dbReference type="KEGG" id="afs:AFR_23785"/>
<dbReference type="AlphaFoldDB" id="U5W4U9"/>
<dbReference type="eggNOG" id="COG2755">
    <property type="taxonomic scope" value="Bacteria"/>
</dbReference>
<dbReference type="PATRIC" id="fig|1246995.3.peg.4818"/>
<dbReference type="Gene3D" id="3.40.50.1110">
    <property type="entry name" value="SGNH hydrolase"/>
    <property type="match status" value="1"/>
</dbReference>
<evidence type="ECO:0008006" key="3">
    <source>
        <dbReference type="Google" id="ProtNLM"/>
    </source>
</evidence>
<organism evidence="1 2">
    <name type="scientific">Actinoplanes friuliensis DSM 7358</name>
    <dbReference type="NCBI Taxonomy" id="1246995"/>
    <lineage>
        <taxon>Bacteria</taxon>
        <taxon>Bacillati</taxon>
        <taxon>Actinomycetota</taxon>
        <taxon>Actinomycetes</taxon>
        <taxon>Micromonosporales</taxon>
        <taxon>Micromonosporaceae</taxon>
        <taxon>Actinoplanes</taxon>
    </lineage>
</organism>
<keyword evidence="2" id="KW-1185">Reference proteome</keyword>
<dbReference type="EMBL" id="CP006272">
    <property type="protein sequence ID" value="AGZ43025.1"/>
    <property type="molecule type" value="Genomic_DNA"/>
</dbReference>